<dbReference type="OrthoDB" id="9075305at2"/>
<reference evidence="2 3" key="1">
    <citation type="submission" date="2019-08" db="EMBL/GenBank/DDBJ databases">
        <title>Draft Genome Sequence of Halomonas eurihalina Isolated from Preserved Hide-surface.</title>
        <authorList>
            <person name="Hussain S.A."/>
            <person name="Xu A."/>
            <person name="Sarker M."/>
            <person name="Sommers C."/>
        </authorList>
    </citation>
    <scope>NUCLEOTIDE SEQUENCE [LARGE SCALE GENOMIC DNA]</scope>
    <source>
        <strain evidence="2 3">MS1</strain>
    </source>
</reference>
<organism evidence="2 3">
    <name type="scientific">Halomonas eurihalina</name>
    <dbReference type="NCBI Taxonomy" id="42566"/>
    <lineage>
        <taxon>Bacteria</taxon>
        <taxon>Pseudomonadati</taxon>
        <taxon>Pseudomonadota</taxon>
        <taxon>Gammaproteobacteria</taxon>
        <taxon>Oceanospirillales</taxon>
        <taxon>Halomonadaceae</taxon>
        <taxon>Halomonas</taxon>
    </lineage>
</organism>
<sequence length="277" mass="32379">MLEKKLPNFLCIGSQKAGTSWIYEMLSQHPDIWLPNIKEVHYFDFLFGEKTGTRKWGEGHIKSAMDRMRKQAKDRYEKKYVATIEEKEPLTEEWYASIFDHRGAKKSKIVGEVTPEYCSISSGGVQHVKDFLGDPKIIWIIRDPYERAVSQVKMVINRGWSTPPRNDSEWKSAVDAVRYQNRANYKKYIPFWDEAFRDKIQYLAYGDIKTRPSELLEEIEGFLDVKKAKYSGEGEVVHKTKKLELPGWVEKEIKDNVKDQYGFLKSRFGENFVKATS</sequence>
<dbReference type="EMBL" id="VTPU01000003">
    <property type="protein sequence ID" value="TZG40677.1"/>
    <property type="molecule type" value="Genomic_DNA"/>
</dbReference>
<evidence type="ECO:0000313" key="2">
    <source>
        <dbReference type="EMBL" id="TZG40677.1"/>
    </source>
</evidence>
<keyword evidence="3" id="KW-1185">Reference proteome</keyword>
<dbReference type="Pfam" id="PF13469">
    <property type="entry name" value="Sulfotransfer_3"/>
    <property type="match status" value="1"/>
</dbReference>
<dbReference type="GO" id="GO:0008146">
    <property type="term" value="F:sulfotransferase activity"/>
    <property type="evidence" value="ECO:0007669"/>
    <property type="project" value="InterPro"/>
</dbReference>
<proteinExistence type="predicted"/>
<dbReference type="SUPFAM" id="SSF52540">
    <property type="entry name" value="P-loop containing nucleoside triphosphate hydrolases"/>
    <property type="match status" value="1"/>
</dbReference>
<accession>A0A5D9DAE3</accession>
<name>A0A5D9DAE3_HALER</name>
<comment type="caution">
    <text evidence="2">The sequence shown here is derived from an EMBL/GenBank/DDBJ whole genome shotgun (WGS) entry which is preliminary data.</text>
</comment>
<dbReference type="AlphaFoldDB" id="A0A5D9DAE3"/>
<dbReference type="InterPro" id="IPR037359">
    <property type="entry name" value="NST/OST"/>
</dbReference>
<dbReference type="PANTHER" id="PTHR10605">
    <property type="entry name" value="HEPARAN SULFATE SULFOTRANSFERASE"/>
    <property type="match status" value="1"/>
</dbReference>
<keyword evidence="1 2" id="KW-0808">Transferase</keyword>
<dbReference type="Gene3D" id="3.40.50.300">
    <property type="entry name" value="P-loop containing nucleotide triphosphate hydrolases"/>
    <property type="match status" value="1"/>
</dbReference>
<dbReference type="PANTHER" id="PTHR10605:SF56">
    <property type="entry name" value="BIFUNCTIONAL HEPARAN SULFATE N-DEACETYLASE_N-SULFOTRANSFERASE"/>
    <property type="match status" value="1"/>
</dbReference>
<dbReference type="Proteomes" id="UP000324260">
    <property type="component" value="Unassembled WGS sequence"/>
</dbReference>
<dbReference type="InterPro" id="IPR027417">
    <property type="entry name" value="P-loop_NTPase"/>
</dbReference>
<gene>
    <name evidence="2" type="ORF">FZZ93_04175</name>
</gene>
<protein>
    <submittedName>
        <fullName evidence="2">Sulfotransferase</fullName>
    </submittedName>
</protein>
<evidence type="ECO:0000256" key="1">
    <source>
        <dbReference type="ARBA" id="ARBA00022679"/>
    </source>
</evidence>
<dbReference type="RefSeq" id="WP_149321077.1">
    <property type="nucleotide sequence ID" value="NZ_JARWAH010000001.1"/>
</dbReference>
<evidence type="ECO:0000313" key="3">
    <source>
        <dbReference type="Proteomes" id="UP000324260"/>
    </source>
</evidence>